<dbReference type="Proteomes" id="UP001296104">
    <property type="component" value="Unassembled WGS sequence"/>
</dbReference>
<keyword evidence="7" id="KW-0862">Zinc</keyword>
<feature type="domain" description="RING-type" evidence="9">
    <location>
        <begin position="345"/>
        <end position="567"/>
    </location>
</feature>
<evidence type="ECO:0000313" key="11">
    <source>
        <dbReference type="Proteomes" id="UP001296104"/>
    </source>
</evidence>
<keyword evidence="2" id="KW-0808">Transferase</keyword>
<dbReference type="GO" id="GO:0016740">
    <property type="term" value="F:transferase activity"/>
    <property type="evidence" value="ECO:0007669"/>
    <property type="project" value="UniProtKB-KW"/>
</dbReference>
<dbReference type="Pfam" id="PF26200">
    <property type="entry name" value="Rcat_RNF216"/>
    <property type="match status" value="1"/>
</dbReference>
<dbReference type="Gene3D" id="1.20.120.1750">
    <property type="match status" value="1"/>
</dbReference>
<keyword evidence="4" id="KW-0677">Repeat</keyword>
<name>A0AAI8YVQ1_9PEZI</name>
<sequence length="941" mass="105075">MASDAARQQQIVIDLVSDEEEDGSVHEVPLPLQNQPPPMQWPPARPAPRPEERAAQVNMLQDYDFGMPGDFPQDLLNNMPAPQGAPVDQSNGGEWLEIDGEHIFIPDDIPEPRTQAMGLAPPANQPSLDADMAEMLDSDFTADVCLQRVLAIFPDINHEHVHKLYSDFDHDTSLQSLSGRSRLENIIEKLISGESYPKQDKGKQKKRKREDDEDGMVERWEAPTREAAPAQCKGAITAIIKADFPEVAQNMISQFLATHKHLYQTYVAVANARDTSDGRKKWLGKPSKANASPEDIARNSGHEPLLDELEAARKRVQTVRAKRVEDQAKKRVEEENLRIATDAGETAECQACFEDLPMNRQIHCNGDTAHFTCFECAETYIKSEVGESRCRVLCTAGCGAGFAHAQLQLLADKPLLEKLSQLQQEKDIRDAGLDDLEECPFCDYKAILPPVDVDFEFRCANPECEKVSCRRCKAISHVPQSCEEHAKDNKLNTRHKIEEAMTAAMIRSCNKCKKHFIKDYGCNKMTCPSCGNLQCYVCSQSLKDYNHFDQGPRGPNADGNKRCPLYDNVEERHEREVKEAEAAARAQVMEENPDVSADDLQIKVSDAVSKATQDRIRQAGGGIGRAVPAGFGGWFRMHNHMDPMFEGEEADYDEDFDVDEGVWEPVRARLAAQREERRQRIAGRPRLRFGNGDRILNIPRVDAAARVQEARLANGAAAAAGRPQVQGFIPVFGINPIGQQARPQQPYLPPQPAPAGQANNPGIGNLYEPPHLAVGLGNEHQHRFDAPDRQAQPGFLQRLGVFGPDARPGDPALLHRLHHQQRILALQQAALRRRQDELGQREGLNPRAFQQHIQAARQRRGLDLGEAAEQQAQARPHQHQHHPPLRAPNFPAPARLGDEWAARFAALDERFLDLQDVMARHNRPQNNHGPDRDLPRAPGQG</sequence>
<feature type="region of interest" description="Disordered" evidence="8">
    <location>
        <begin position="867"/>
        <end position="893"/>
    </location>
</feature>
<accession>A0AAI8YVQ1</accession>
<organism evidence="10 11">
    <name type="scientific">Lecanosticta acicola</name>
    <dbReference type="NCBI Taxonomy" id="111012"/>
    <lineage>
        <taxon>Eukaryota</taxon>
        <taxon>Fungi</taxon>
        <taxon>Dikarya</taxon>
        <taxon>Ascomycota</taxon>
        <taxon>Pezizomycotina</taxon>
        <taxon>Dothideomycetes</taxon>
        <taxon>Dothideomycetidae</taxon>
        <taxon>Mycosphaerellales</taxon>
        <taxon>Mycosphaerellaceae</taxon>
        <taxon>Lecanosticta</taxon>
    </lineage>
</organism>
<evidence type="ECO:0000256" key="3">
    <source>
        <dbReference type="ARBA" id="ARBA00022723"/>
    </source>
</evidence>
<feature type="region of interest" description="Disordered" evidence="8">
    <location>
        <begin position="277"/>
        <end position="300"/>
    </location>
</feature>
<reference evidence="10" key="1">
    <citation type="submission" date="2023-11" db="EMBL/GenBank/DDBJ databases">
        <authorList>
            <person name="Alioto T."/>
            <person name="Alioto T."/>
            <person name="Gomez Garrido J."/>
        </authorList>
    </citation>
    <scope>NUCLEOTIDE SEQUENCE</scope>
</reference>
<dbReference type="InterPro" id="IPR044066">
    <property type="entry name" value="TRIAD_supradom"/>
</dbReference>
<proteinExistence type="predicted"/>
<dbReference type="GO" id="GO:0008270">
    <property type="term" value="F:zinc ion binding"/>
    <property type="evidence" value="ECO:0007669"/>
    <property type="project" value="UniProtKB-KW"/>
</dbReference>
<evidence type="ECO:0000256" key="1">
    <source>
        <dbReference type="ARBA" id="ARBA00004906"/>
    </source>
</evidence>
<evidence type="ECO:0000259" key="9">
    <source>
        <dbReference type="PROSITE" id="PS51873"/>
    </source>
</evidence>
<keyword evidence="11" id="KW-1185">Reference proteome</keyword>
<comment type="caution">
    <text evidence="10">The sequence shown here is derived from an EMBL/GenBank/DDBJ whole genome shotgun (WGS) entry which is preliminary data.</text>
</comment>
<keyword evidence="6" id="KW-0833">Ubl conjugation pathway</keyword>
<feature type="region of interest" description="Disordered" evidence="8">
    <location>
        <begin position="918"/>
        <end position="941"/>
    </location>
</feature>
<dbReference type="AlphaFoldDB" id="A0AAI8YVQ1"/>
<dbReference type="InterPro" id="IPR047545">
    <property type="entry name" value="BRcat_RBR_RNF216"/>
</dbReference>
<dbReference type="InterPro" id="IPR047546">
    <property type="entry name" value="Rcat_RBR_RNF216"/>
</dbReference>
<comment type="pathway">
    <text evidence="1">Protein modification; protein ubiquitination.</text>
</comment>
<evidence type="ECO:0000256" key="6">
    <source>
        <dbReference type="ARBA" id="ARBA00022786"/>
    </source>
</evidence>
<dbReference type="CDD" id="cd20339">
    <property type="entry name" value="BRcat_RBR_RNF216"/>
    <property type="match status" value="1"/>
</dbReference>
<evidence type="ECO:0000256" key="7">
    <source>
        <dbReference type="ARBA" id="ARBA00022833"/>
    </source>
</evidence>
<feature type="compositionally biased region" description="Pro residues" evidence="8">
    <location>
        <begin position="34"/>
        <end position="47"/>
    </location>
</feature>
<evidence type="ECO:0000256" key="2">
    <source>
        <dbReference type="ARBA" id="ARBA00022679"/>
    </source>
</evidence>
<feature type="region of interest" description="Disordered" evidence="8">
    <location>
        <begin position="16"/>
        <end position="50"/>
    </location>
</feature>
<dbReference type="CDD" id="cd20353">
    <property type="entry name" value="Rcat_RBR_RNF216"/>
    <property type="match status" value="1"/>
</dbReference>
<evidence type="ECO:0000256" key="5">
    <source>
        <dbReference type="ARBA" id="ARBA00022771"/>
    </source>
</evidence>
<keyword evidence="3" id="KW-0479">Metal-binding</keyword>
<dbReference type="InterPro" id="IPR051628">
    <property type="entry name" value="LUBAC_E3_Ligases"/>
</dbReference>
<dbReference type="PANTHER" id="PTHR22770">
    <property type="entry name" value="UBIQUITIN CONJUGATING ENZYME 7 INTERACTING PROTEIN-RELATED"/>
    <property type="match status" value="1"/>
</dbReference>
<dbReference type="PROSITE" id="PS51873">
    <property type="entry name" value="TRIAD"/>
    <property type="match status" value="1"/>
</dbReference>
<protein>
    <recommendedName>
        <fullName evidence="9">RING-type domain-containing protein</fullName>
    </recommendedName>
</protein>
<evidence type="ECO:0000313" key="10">
    <source>
        <dbReference type="EMBL" id="CAK3930414.1"/>
    </source>
</evidence>
<dbReference type="EMBL" id="CAVMBE010000013">
    <property type="protein sequence ID" value="CAK3930414.1"/>
    <property type="molecule type" value="Genomic_DNA"/>
</dbReference>
<gene>
    <name evidence="10" type="ORF">LECACI_7A002923</name>
</gene>
<feature type="region of interest" description="Disordered" evidence="8">
    <location>
        <begin position="194"/>
        <end position="216"/>
    </location>
</feature>
<dbReference type="PANTHER" id="PTHR22770:SF47">
    <property type="entry name" value="E3 UBIQUITIN-PROTEIN LIGASE RNF216"/>
    <property type="match status" value="1"/>
</dbReference>
<evidence type="ECO:0000256" key="4">
    <source>
        <dbReference type="ARBA" id="ARBA00022737"/>
    </source>
</evidence>
<dbReference type="SUPFAM" id="SSF57850">
    <property type="entry name" value="RING/U-box"/>
    <property type="match status" value="1"/>
</dbReference>
<keyword evidence="5" id="KW-0863">Zinc-finger</keyword>
<evidence type="ECO:0000256" key="8">
    <source>
        <dbReference type="SAM" id="MobiDB-lite"/>
    </source>
</evidence>